<feature type="compositionally biased region" description="Polar residues" evidence="1">
    <location>
        <begin position="42"/>
        <end position="52"/>
    </location>
</feature>
<dbReference type="Proteomes" id="UP000075883">
    <property type="component" value="Unassembled WGS sequence"/>
</dbReference>
<feature type="domain" description="WKF" evidence="2">
    <location>
        <begin position="191"/>
        <end position="252"/>
    </location>
</feature>
<name>A0A182LRD3_9DIPT</name>
<dbReference type="VEuPathDB" id="VectorBase:ACUA000067"/>
<evidence type="ECO:0000256" key="1">
    <source>
        <dbReference type="SAM" id="MobiDB-lite"/>
    </source>
</evidence>
<dbReference type="EnsemblMetazoa" id="ACUA000067-RA">
    <property type="protein sequence ID" value="ACUA000067-PA"/>
    <property type="gene ID" value="ACUA000067"/>
</dbReference>
<accession>A0A182LRD3</accession>
<reference evidence="3" key="2">
    <citation type="submission" date="2020-05" db="UniProtKB">
        <authorList>
            <consortium name="EnsemblMetazoa"/>
        </authorList>
    </citation>
    <scope>IDENTIFICATION</scope>
    <source>
        <strain evidence="3">A-37</strain>
    </source>
</reference>
<evidence type="ECO:0000259" key="2">
    <source>
        <dbReference type="Pfam" id="PF10180"/>
    </source>
</evidence>
<evidence type="ECO:0000313" key="3">
    <source>
        <dbReference type="EnsemblMetazoa" id="ACUA000067-PA"/>
    </source>
</evidence>
<organism evidence="3 4">
    <name type="scientific">Anopheles culicifacies</name>
    <dbReference type="NCBI Taxonomy" id="139723"/>
    <lineage>
        <taxon>Eukaryota</taxon>
        <taxon>Metazoa</taxon>
        <taxon>Ecdysozoa</taxon>
        <taxon>Arthropoda</taxon>
        <taxon>Hexapoda</taxon>
        <taxon>Insecta</taxon>
        <taxon>Pterygota</taxon>
        <taxon>Neoptera</taxon>
        <taxon>Endopterygota</taxon>
        <taxon>Diptera</taxon>
        <taxon>Nematocera</taxon>
        <taxon>Culicoidea</taxon>
        <taxon>Culicidae</taxon>
        <taxon>Anophelinae</taxon>
        <taxon>Anopheles</taxon>
        <taxon>culicifacies species complex</taxon>
    </lineage>
</organism>
<dbReference type="Pfam" id="PF10180">
    <property type="entry name" value="WKF"/>
    <property type="match status" value="1"/>
</dbReference>
<proteinExistence type="predicted"/>
<feature type="compositionally biased region" description="Basic and acidic residues" evidence="1">
    <location>
        <begin position="86"/>
        <end position="102"/>
    </location>
</feature>
<feature type="region of interest" description="Disordered" evidence="1">
    <location>
        <begin position="158"/>
        <end position="183"/>
    </location>
</feature>
<evidence type="ECO:0000313" key="4">
    <source>
        <dbReference type="Proteomes" id="UP000075883"/>
    </source>
</evidence>
<dbReference type="STRING" id="139723.A0A182LRD3"/>
<dbReference type="InterPro" id="IPR019327">
    <property type="entry name" value="WKF"/>
</dbReference>
<dbReference type="AlphaFoldDB" id="A0A182LRD3"/>
<dbReference type="PANTHER" id="PTHR22306:SF2">
    <property type="entry name" value="CHROMOSOME 7 OPEN READING FRAME 50"/>
    <property type="match status" value="1"/>
</dbReference>
<keyword evidence="4" id="KW-1185">Reference proteome</keyword>
<feature type="compositionally biased region" description="Basic and acidic residues" evidence="1">
    <location>
        <begin position="170"/>
        <end position="183"/>
    </location>
</feature>
<protein>
    <recommendedName>
        <fullName evidence="2">WKF domain-containing protein</fullName>
    </recommendedName>
</protein>
<dbReference type="PANTHER" id="PTHR22306">
    <property type="entry name" value="CHROMOSOME 7 OPEN READING FRAME 50"/>
    <property type="match status" value="1"/>
</dbReference>
<feature type="region of interest" description="Disordered" evidence="1">
    <location>
        <begin position="1"/>
        <end position="133"/>
    </location>
</feature>
<sequence>MGKKNKIKDVEGATEPLAIAEQLDTENAPSVKRKSKKHLSTEIESTAATNGSPLEGIKKDKKKKSKALTPDHGKQGEDNEMESNAEDVKPKEKKKERSKEASAEEGEELISFKKPSKKRTVEPENLDTEIPPKVSKADDNMIMAGTTIDQIVGIKLKNKKGKREKKREKHALQIEEQKKKSKEKEREEIRQYLDCWSANREKWKFHKLRQIYIQDHVFDETEINADLWPVALEYLSGTKGSSRDMLVKKAGDIIREADAAAGGGDESLQASSKYERARELMQCFG</sequence>
<reference evidence="4" key="1">
    <citation type="submission" date="2013-09" db="EMBL/GenBank/DDBJ databases">
        <title>The Genome Sequence of Anopheles culicifacies species A.</title>
        <authorList>
            <consortium name="The Broad Institute Genomics Platform"/>
            <person name="Neafsey D.E."/>
            <person name="Besansky N."/>
            <person name="Howell P."/>
            <person name="Walton C."/>
            <person name="Young S.K."/>
            <person name="Zeng Q."/>
            <person name="Gargeya S."/>
            <person name="Fitzgerald M."/>
            <person name="Haas B."/>
            <person name="Abouelleil A."/>
            <person name="Allen A.W."/>
            <person name="Alvarado L."/>
            <person name="Arachchi H.M."/>
            <person name="Berlin A.M."/>
            <person name="Chapman S.B."/>
            <person name="Gainer-Dewar J."/>
            <person name="Goldberg J."/>
            <person name="Griggs A."/>
            <person name="Gujja S."/>
            <person name="Hansen M."/>
            <person name="Howarth C."/>
            <person name="Imamovic A."/>
            <person name="Ireland A."/>
            <person name="Larimer J."/>
            <person name="McCowan C."/>
            <person name="Murphy C."/>
            <person name="Pearson M."/>
            <person name="Poon T.W."/>
            <person name="Priest M."/>
            <person name="Roberts A."/>
            <person name="Saif S."/>
            <person name="Shea T."/>
            <person name="Sisk P."/>
            <person name="Sykes S."/>
            <person name="Wortman J."/>
            <person name="Nusbaum C."/>
            <person name="Birren B."/>
        </authorList>
    </citation>
    <scope>NUCLEOTIDE SEQUENCE [LARGE SCALE GENOMIC DNA]</scope>
    <source>
        <strain evidence="4">A-37</strain>
    </source>
</reference>
<dbReference type="EMBL" id="AXCM01002771">
    <property type="status" value="NOT_ANNOTATED_CDS"/>
    <property type="molecule type" value="Genomic_DNA"/>
</dbReference>
<feature type="compositionally biased region" description="Basic residues" evidence="1">
    <location>
        <begin position="158"/>
        <end position="169"/>
    </location>
</feature>